<name>A0AAQ4E532_AMBAM</name>
<evidence type="ECO:0000313" key="2">
    <source>
        <dbReference type="Proteomes" id="UP001321473"/>
    </source>
</evidence>
<dbReference type="GO" id="GO:0005886">
    <property type="term" value="C:plasma membrane"/>
    <property type="evidence" value="ECO:0007669"/>
    <property type="project" value="TreeGrafter"/>
</dbReference>
<dbReference type="Gene3D" id="3.40.390.10">
    <property type="entry name" value="Collagenase (Catalytic Domain)"/>
    <property type="match status" value="2"/>
</dbReference>
<dbReference type="SUPFAM" id="SSF55486">
    <property type="entry name" value="Metalloproteases ('zincins'), catalytic domain"/>
    <property type="match status" value="1"/>
</dbReference>
<sequence>MFVVLLSRLNIPTPVEGCPSAECARAIASLHSLMDHTVDPCRDFHTHVCRRWEALVRLSYVDESRQQLARRVSRSLINANAVSFFPRNTRLVAAFHRLCYSFMLEPDAQAPRAEMLRSSVGFFGDLLTLHSYSDILVRLVNLSLAQGVHTVFGSRLLRPGAASYLSLFPGKALGQKVRPSSTAPFDQYLPILVAAAKSIGASLDVNVVLHIEEQVKRILTVSEDGGTGQQELKAKNLGSLTAALDANGWLAALNAHLPASQKLSYDSSISVDGLDSVKSVLQLFESLPNHGVAYLYLNALLDAFRFDYLRTVTDKNDEDIVLECLQASAEAMWHTRSVVADVIFGNRTSEAGRGVTGDVLRWILLSISHGHWSLRWMGGAMRRYANRTLSTLSLHLHDKNDCSTTYLDTSHAAEYLLAVKRPEEFPAMYLRLRAEQQQSYLSNAASKGDIHRLHFFDEAPTYDVTSNTLIVPGSLRVEPLLYSNDVPFEFAAGTLGVLMARELYRAILLSNASGLWTTREESALARFQGCIRKLALTVFNVSIATGVSDEHGLSNEKDVPLTWIMAARTAHEGLRLALQGFRNASNSARYWKLAQRTFFRRFCLLTCGGELGAVAESETVPPKFLCLLSLANMPEFAEAFDCPAEVKPDTVCALE</sequence>
<dbReference type="PANTHER" id="PTHR11733">
    <property type="entry name" value="ZINC METALLOPROTEASE FAMILY M13 NEPRILYSIN-RELATED"/>
    <property type="match status" value="1"/>
</dbReference>
<protein>
    <submittedName>
        <fullName evidence="1">Uncharacterized protein</fullName>
    </submittedName>
</protein>
<dbReference type="InterPro" id="IPR000718">
    <property type="entry name" value="Peptidase_M13"/>
</dbReference>
<dbReference type="PROSITE" id="PS51885">
    <property type="entry name" value="NEPRILYSIN"/>
    <property type="match status" value="1"/>
</dbReference>
<dbReference type="InterPro" id="IPR024079">
    <property type="entry name" value="MetalloPept_cat_dom_sf"/>
</dbReference>
<dbReference type="Proteomes" id="UP001321473">
    <property type="component" value="Unassembled WGS sequence"/>
</dbReference>
<keyword evidence="2" id="KW-1185">Reference proteome</keyword>
<accession>A0AAQ4E532</accession>
<dbReference type="GO" id="GO:0016485">
    <property type="term" value="P:protein processing"/>
    <property type="evidence" value="ECO:0007669"/>
    <property type="project" value="TreeGrafter"/>
</dbReference>
<dbReference type="PANTHER" id="PTHR11733:SF241">
    <property type="entry name" value="GH26575P-RELATED"/>
    <property type="match status" value="1"/>
</dbReference>
<proteinExistence type="predicted"/>
<gene>
    <name evidence="1" type="ORF">V5799_013721</name>
</gene>
<dbReference type="AlphaFoldDB" id="A0AAQ4E532"/>
<dbReference type="EMBL" id="JARKHS020022024">
    <property type="protein sequence ID" value="KAK8769815.1"/>
    <property type="molecule type" value="Genomic_DNA"/>
</dbReference>
<organism evidence="1 2">
    <name type="scientific">Amblyomma americanum</name>
    <name type="common">Lone star tick</name>
    <dbReference type="NCBI Taxonomy" id="6943"/>
    <lineage>
        <taxon>Eukaryota</taxon>
        <taxon>Metazoa</taxon>
        <taxon>Ecdysozoa</taxon>
        <taxon>Arthropoda</taxon>
        <taxon>Chelicerata</taxon>
        <taxon>Arachnida</taxon>
        <taxon>Acari</taxon>
        <taxon>Parasitiformes</taxon>
        <taxon>Ixodida</taxon>
        <taxon>Ixodoidea</taxon>
        <taxon>Ixodidae</taxon>
        <taxon>Amblyomminae</taxon>
        <taxon>Amblyomma</taxon>
    </lineage>
</organism>
<reference evidence="1 2" key="1">
    <citation type="journal article" date="2023" name="Arcadia Sci">
        <title>De novo assembly of a long-read Amblyomma americanum tick genome.</title>
        <authorList>
            <person name="Chou S."/>
            <person name="Poskanzer K.E."/>
            <person name="Rollins M."/>
            <person name="Thuy-Boun P.S."/>
        </authorList>
    </citation>
    <scope>NUCLEOTIDE SEQUENCE [LARGE SCALE GENOMIC DNA]</scope>
    <source>
        <strain evidence="1">F_SG_1</strain>
        <tissue evidence="1">Salivary glands</tissue>
    </source>
</reference>
<comment type="caution">
    <text evidence="1">The sequence shown here is derived from an EMBL/GenBank/DDBJ whole genome shotgun (WGS) entry which is preliminary data.</text>
</comment>
<dbReference type="GO" id="GO:0004222">
    <property type="term" value="F:metalloendopeptidase activity"/>
    <property type="evidence" value="ECO:0007669"/>
    <property type="project" value="InterPro"/>
</dbReference>
<evidence type="ECO:0000313" key="1">
    <source>
        <dbReference type="EMBL" id="KAK8769815.1"/>
    </source>
</evidence>